<keyword evidence="4" id="KW-0408">Iron</keyword>
<dbReference type="RefSeq" id="WP_213235239.1">
    <property type="nucleotide sequence ID" value="NZ_JAHBCL010000002.1"/>
</dbReference>
<feature type="domain" description="4Fe-4S ferredoxin-type" evidence="6">
    <location>
        <begin position="30"/>
        <end position="59"/>
    </location>
</feature>
<comment type="caution">
    <text evidence="7">The sequence shown here is derived from an EMBL/GenBank/DDBJ whole genome shotgun (WGS) entry which is preliminary data.</text>
</comment>
<evidence type="ECO:0000256" key="5">
    <source>
        <dbReference type="ARBA" id="ARBA00023014"/>
    </source>
</evidence>
<dbReference type="Gene3D" id="3.30.70.20">
    <property type="match status" value="1"/>
</dbReference>
<gene>
    <name evidence="7" type="ORF">KHM83_02070</name>
</gene>
<dbReference type="Pfam" id="PF13237">
    <property type="entry name" value="Fer4_10"/>
    <property type="match status" value="1"/>
</dbReference>
<protein>
    <submittedName>
        <fullName evidence="7">Nitroreductase family protein</fullName>
    </submittedName>
</protein>
<sequence>MFIVNQEKCTGCGKCIADCFPRDIKMNENGKAVIRNRTCIACGHCVAICPVNAVTCDHLDMSEVVEYNADDFDIAPKKLMNFIHFRRTIRNFKNQPLTQEQILKIIDAGRFTQTGGNLQDVSFIVVQKELDALKSLIFESLNDAAKFFIKEVEEGKRESSGYAKLWLKMYEAYQLDPVANDRLFFNAPAIIVVVADSQVNGALASSNMELMINAMGLGTMFSGFFIRASAMNPKIADFLGVPDRTKIVTCMVVGQPNVTYKRTVPRNKPDVVWM</sequence>
<dbReference type="Proteomes" id="UP000746471">
    <property type="component" value="Unassembled WGS sequence"/>
</dbReference>
<evidence type="ECO:0000256" key="4">
    <source>
        <dbReference type="ARBA" id="ARBA00023004"/>
    </source>
</evidence>
<dbReference type="InterPro" id="IPR017896">
    <property type="entry name" value="4Fe4S_Fe-S-bd"/>
</dbReference>
<dbReference type="InterPro" id="IPR029479">
    <property type="entry name" value="Nitroreductase"/>
</dbReference>
<evidence type="ECO:0000313" key="8">
    <source>
        <dbReference type="Proteomes" id="UP000746471"/>
    </source>
</evidence>
<dbReference type="InterPro" id="IPR017900">
    <property type="entry name" value="4Fe4S_Fe_S_CS"/>
</dbReference>
<evidence type="ECO:0000256" key="1">
    <source>
        <dbReference type="ARBA" id="ARBA00007118"/>
    </source>
</evidence>
<dbReference type="Pfam" id="PF00881">
    <property type="entry name" value="Nitroreductase"/>
    <property type="match status" value="1"/>
</dbReference>
<dbReference type="SUPFAM" id="SSF55469">
    <property type="entry name" value="FMN-dependent nitroreductase-like"/>
    <property type="match status" value="1"/>
</dbReference>
<dbReference type="EMBL" id="JAHBCL010000002">
    <property type="protein sequence ID" value="MBS7525460.1"/>
    <property type="molecule type" value="Genomic_DNA"/>
</dbReference>
<evidence type="ECO:0000313" key="7">
    <source>
        <dbReference type="EMBL" id="MBS7525460.1"/>
    </source>
</evidence>
<evidence type="ECO:0000259" key="6">
    <source>
        <dbReference type="PROSITE" id="PS51379"/>
    </source>
</evidence>
<accession>A0ABS5PJY3</accession>
<dbReference type="PANTHER" id="PTHR43673:SF10">
    <property type="entry name" value="NADH DEHYDROGENASE_NAD(P)H NITROREDUCTASE XCC3605-RELATED"/>
    <property type="match status" value="1"/>
</dbReference>
<dbReference type="InterPro" id="IPR000415">
    <property type="entry name" value="Nitroreductase-like"/>
</dbReference>
<dbReference type="PANTHER" id="PTHR43673">
    <property type="entry name" value="NAD(P)H NITROREDUCTASE YDGI-RELATED"/>
    <property type="match status" value="1"/>
</dbReference>
<organism evidence="7 8">
    <name type="scientific">Fusibacter paucivorans</name>
    <dbReference type="NCBI Taxonomy" id="76009"/>
    <lineage>
        <taxon>Bacteria</taxon>
        <taxon>Bacillati</taxon>
        <taxon>Bacillota</taxon>
        <taxon>Clostridia</taxon>
        <taxon>Eubacteriales</taxon>
        <taxon>Eubacteriales Family XII. Incertae Sedis</taxon>
        <taxon>Fusibacter</taxon>
    </lineage>
</organism>
<keyword evidence="2" id="KW-0479">Metal-binding</keyword>
<feature type="domain" description="4Fe-4S ferredoxin-type" evidence="6">
    <location>
        <begin position="1"/>
        <end position="29"/>
    </location>
</feature>
<evidence type="ECO:0000256" key="3">
    <source>
        <dbReference type="ARBA" id="ARBA00023002"/>
    </source>
</evidence>
<evidence type="ECO:0000256" key="2">
    <source>
        <dbReference type="ARBA" id="ARBA00022723"/>
    </source>
</evidence>
<keyword evidence="3" id="KW-0560">Oxidoreductase</keyword>
<dbReference type="PROSITE" id="PS51379">
    <property type="entry name" value="4FE4S_FER_2"/>
    <property type="match status" value="2"/>
</dbReference>
<dbReference type="CDD" id="cd02143">
    <property type="entry name" value="nitroreductase_FeS-like"/>
    <property type="match status" value="1"/>
</dbReference>
<dbReference type="Gene3D" id="3.40.109.10">
    <property type="entry name" value="NADH Oxidase"/>
    <property type="match status" value="1"/>
</dbReference>
<dbReference type="PROSITE" id="PS00198">
    <property type="entry name" value="4FE4S_FER_1"/>
    <property type="match status" value="1"/>
</dbReference>
<keyword evidence="5" id="KW-0411">Iron-sulfur</keyword>
<keyword evidence="8" id="KW-1185">Reference proteome</keyword>
<dbReference type="SUPFAM" id="SSF54862">
    <property type="entry name" value="4Fe-4S ferredoxins"/>
    <property type="match status" value="1"/>
</dbReference>
<reference evidence="7 8" key="1">
    <citation type="submission" date="2021-05" db="EMBL/GenBank/DDBJ databases">
        <title>Fusibacter ferrireducens sp. nov., an anaerobic, sulfur- and Fe-reducing bacterium isolated from the mangrove sediment.</title>
        <authorList>
            <person name="Qiu D."/>
        </authorList>
    </citation>
    <scope>NUCLEOTIDE SEQUENCE [LARGE SCALE GENOMIC DNA]</scope>
    <source>
        <strain evidence="7 8">DSM 12116</strain>
    </source>
</reference>
<name>A0ABS5PJY3_9FIRM</name>
<proteinExistence type="inferred from homology"/>
<comment type="similarity">
    <text evidence="1">Belongs to the nitroreductase family.</text>
</comment>